<dbReference type="PRINTS" id="PR00723">
    <property type="entry name" value="SUBTILISIN"/>
</dbReference>
<evidence type="ECO:0000313" key="8">
    <source>
        <dbReference type="EMBL" id="KEY70214.1"/>
    </source>
</evidence>
<feature type="domain" description="Peptidase S8/S53" evidence="7">
    <location>
        <begin position="210"/>
        <end position="523"/>
    </location>
</feature>
<dbReference type="SUPFAM" id="SSF52743">
    <property type="entry name" value="Subtilisin-like"/>
    <property type="match status" value="1"/>
</dbReference>
<proteinExistence type="inferred from homology"/>
<feature type="region of interest" description="Disordered" evidence="6">
    <location>
        <begin position="245"/>
        <end position="280"/>
    </location>
</feature>
<dbReference type="OrthoDB" id="10256524at2759"/>
<dbReference type="InterPro" id="IPR034058">
    <property type="entry name" value="TagA/B/C/D_pept_dom"/>
</dbReference>
<dbReference type="InterPro" id="IPR000209">
    <property type="entry name" value="Peptidase_S8/S53_dom"/>
</dbReference>
<name>A0A084AY35_STACB</name>
<comment type="similarity">
    <text evidence="1 5">Belongs to the peptidase S8 family.</text>
</comment>
<feature type="active site" description="Charge relay system" evidence="5">
    <location>
        <position position="219"/>
    </location>
</feature>
<keyword evidence="2 5" id="KW-0645">Protease</keyword>
<dbReference type="Gene3D" id="3.40.50.200">
    <property type="entry name" value="Peptidase S8/S53 domain"/>
    <property type="match status" value="1"/>
</dbReference>
<dbReference type="PANTHER" id="PTHR43399:SF4">
    <property type="entry name" value="CELL WALL-ASSOCIATED PROTEASE"/>
    <property type="match status" value="1"/>
</dbReference>
<dbReference type="GO" id="GO:0006508">
    <property type="term" value="P:proteolysis"/>
    <property type="evidence" value="ECO:0007669"/>
    <property type="project" value="UniProtKB-KW"/>
</dbReference>
<evidence type="ECO:0000313" key="9">
    <source>
        <dbReference type="Proteomes" id="UP000028045"/>
    </source>
</evidence>
<accession>A0A084AY35</accession>
<dbReference type="Pfam" id="PF00082">
    <property type="entry name" value="Peptidase_S8"/>
    <property type="match status" value="1"/>
</dbReference>
<dbReference type="PANTHER" id="PTHR43399">
    <property type="entry name" value="SUBTILISIN-RELATED"/>
    <property type="match status" value="1"/>
</dbReference>
<feature type="active site" description="Charge relay system" evidence="5">
    <location>
        <position position="259"/>
    </location>
</feature>
<protein>
    <recommendedName>
        <fullName evidence="7">Peptidase S8/S53 domain-containing protein</fullName>
    </recommendedName>
</protein>
<dbReference type="Gene3D" id="2.60.120.380">
    <property type="match status" value="1"/>
</dbReference>
<organism evidence="8 9">
    <name type="scientific">Stachybotrys chartarum (strain CBS 109288 / IBT 7711)</name>
    <name type="common">Toxic black mold</name>
    <name type="synonym">Stilbospora chartarum</name>
    <dbReference type="NCBI Taxonomy" id="1280523"/>
    <lineage>
        <taxon>Eukaryota</taxon>
        <taxon>Fungi</taxon>
        <taxon>Dikarya</taxon>
        <taxon>Ascomycota</taxon>
        <taxon>Pezizomycotina</taxon>
        <taxon>Sordariomycetes</taxon>
        <taxon>Hypocreomycetidae</taxon>
        <taxon>Hypocreales</taxon>
        <taxon>Stachybotryaceae</taxon>
        <taxon>Stachybotrys</taxon>
    </lineage>
</organism>
<dbReference type="CDD" id="cd04842">
    <property type="entry name" value="Peptidases_S8_Kp43_protease"/>
    <property type="match status" value="1"/>
</dbReference>
<gene>
    <name evidence="8" type="ORF">S7711_03431</name>
</gene>
<sequence length="679" mass="72092">MSRPLTVNGHVFSVADADPAADASTSNYIYITGKGHISAAQKRELADLGATVLDYWGQNTYLCRYNPPDLAPLRSLDYLQQVNVFPRQLKTSAPLAAALEAASGGVAAASAGEPEAPVFRVDVMLHKGADPVDQVVQDIIQRTGLDPESLTRDHDIIRLTATAETIAQIQDIDSVHKIEKVVDKKLFNNLARIDINVHGEEFASAVGFKGQGETVAVADTGFDLGNIDDVHPAFTGRVKALISEGRKTKSGKTDDPDGHGTHCAGSVLGDGESTAMGGKIQGTAPQASLVMQSLLSSDRGGGLWVPPNLWNLFEPPYKNHDARVASNSWGLNWDERQVEYDTEATAVDGFIWHNQDHVIVFAAGNDGEETSPTNAHIGSTSAAKNIICVGATHSTRPNANFQYNPDSPPGDPKEVAAFSSRGPTLEGRLKPDVVAPGVAILSAASRAVPASRLNAYGPTKDNLWMFSSGTSMATPLVSGCCAVLREAAREKGSVEKPSAALIKALAINGAVDIGKPRAEQGFGRIDMERSLASITQDKAAGPFGFADVGDDGALGEDDTWTHEVSLNLGSGSVPATTNGDSDRDKVKSRQLKVTLAFSDRKGQEIQNKLSLKVEVKVDGSTVFEKAGQDESGEENNVEQVVWDVTEEAASGATVVVTVTADRITRLDDKQAFAVVWATY</sequence>
<evidence type="ECO:0000256" key="2">
    <source>
        <dbReference type="ARBA" id="ARBA00022670"/>
    </source>
</evidence>
<evidence type="ECO:0000256" key="5">
    <source>
        <dbReference type="PROSITE-ProRule" id="PRU01240"/>
    </source>
</evidence>
<keyword evidence="3 5" id="KW-0378">Hydrolase</keyword>
<dbReference type="AlphaFoldDB" id="A0A084AY35"/>
<evidence type="ECO:0000256" key="4">
    <source>
        <dbReference type="ARBA" id="ARBA00022825"/>
    </source>
</evidence>
<keyword evidence="9" id="KW-1185">Reference proteome</keyword>
<dbReference type="InterPro" id="IPR015500">
    <property type="entry name" value="Peptidase_S8_subtilisin-rel"/>
</dbReference>
<keyword evidence="4 5" id="KW-0720">Serine protease</keyword>
<feature type="compositionally biased region" description="Basic and acidic residues" evidence="6">
    <location>
        <begin position="245"/>
        <end position="260"/>
    </location>
</feature>
<dbReference type="PROSITE" id="PS51892">
    <property type="entry name" value="SUBTILASE"/>
    <property type="match status" value="1"/>
</dbReference>
<dbReference type="GO" id="GO:0004252">
    <property type="term" value="F:serine-type endopeptidase activity"/>
    <property type="evidence" value="ECO:0007669"/>
    <property type="project" value="UniProtKB-UniRule"/>
</dbReference>
<evidence type="ECO:0000256" key="6">
    <source>
        <dbReference type="SAM" id="MobiDB-lite"/>
    </source>
</evidence>
<evidence type="ECO:0000256" key="1">
    <source>
        <dbReference type="ARBA" id="ARBA00011073"/>
    </source>
</evidence>
<reference evidence="8 9" key="1">
    <citation type="journal article" date="2014" name="BMC Genomics">
        <title>Comparative genome sequencing reveals chemotype-specific gene clusters in the toxigenic black mold Stachybotrys.</title>
        <authorList>
            <person name="Semeiks J."/>
            <person name="Borek D."/>
            <person name="Otwinowski Z."/>
            <person name="Grishin N.V."/>
        </authorList>
    </citation>
    <scope>NUCLEOTIDE SEQUENCE [LARGE SCALE GENOMIC DNA]</scope>
    <source>
        <strain evidence="9">CBS 109288 / IBT 7711</strain>
    </source>
</reference>
<dbReference type="InterPro" id="IPR022398">
    <property type="entry name" value="Peptidase_S8_His-AS"/>
</dbReference>
<dbReference type="EMBL" id="KL648458">
    <property type="protein sequence ID" value="KEY70214.1"/>
    <property type="molecule type" value="Genomic_DNA"/>
</dbReference>
<dbReference type="InterPro" id="IPR023828">
    <property type="entry name" value="Peptidase_S8_Ser-AS"/>
</dbReference>
<dbReference type="InterPro" id="IPR051048">
    <property type="entry name" value="Peptidase_S8/S53_subtilisin"/>
</dbReference>
<dbReference type="PROSITE" id="PS00138">
    <property type="entry name" value="SUBTILASE_SER"/>
    <property type="match status" value="1"/>
</dbReference>
<evidence type="ECO:0000256" key="3">
    <source>
        <dbReference type="ARBA" id="ARBA00022801"/>
    </source>
</evidence>
<dbReference type="Proteomes" id="UP000028045">
    <property type="component" value="Unassembled WGS sequence"/>
</dbReference>
<evidence type="ECO:0000259" key="7">
    <source>
        <dbReference type="Pfam" id="PF00082"/>
    </source>
</evidence>
<dbReference type="PROSITE" id="PS00137">
    <property type="entry name" value="SUBTILASE_HIS"/>
    <property type="match status" value="1"/>
</dbReference>
<dbReference type="InterPro" id="IPR036852">
    <property type="entry name" value="Peptidase_S8/S53_dom_sf"/>
</dbReference>
<dbReference type="HOGENOM" id="CLU_011786_1_0_1"/>
<feature type="active site" description="Charge relay system" evidence="5">
    <location>
        <position position="471"/>
    </location>
</feature>